<gene>
    <name evidence="6" type="ORF">B1H29_00745</name>
    <name evidence="7" type="ORF">B1H29_36315</name>
</gene>
<sequence>MDAAVERAVEYIRERFGDPLTVADIAERARLGLFPFSRLFKEETGASPGRFLAAVRIHEAKRLIDRFSMSMAEISAAVGYGSLESFTESFTAGVGLPPAGFRRLCRGAGQAPPEPRPGPRPAAGAVAGTITLPEGHGNARVYLGAFATPLVQYPAVAAALVDVPGDRPSCYRLPGVPEGSWHLLAVAVAAGTGHDPHAGRSTLVGGHRAGAVTVNAATVTSAAVRLRPQRPADPPVLLALPELRPARTVVAHPGCAAAPGPRPAGRPRTVPAAPEPSGA</sequence>
<dbReference type="SMART" id="SM00342">
    <property type="entry name" value="HTH_ARAC"/>
    <property type="match status" value="1"/>
</dbReference>
<keyword evidence="2" id="KW-0238">DNA-binding</keyword>
<dbReference type="PROSITE" id="PS00041">
    <property type="entry name" value="HTH_ARAC_FAMILY_1"/>
    <property type="match status" value="1"/>
</dbReference>
<evidence type="ECO:0000256" key="4">
    <source>
        <dbReference type="SAM" id="MobiDB-lite"/>
    </source>
</evidence>
<accession>A0A1S6JIJ4</accession>
<feature type="domain" description="HTH araC/xylS-type" evidence="5">
    <location>
        <begin position="6"/>
        <end position="104"/>
    </location>
</feature>
<keyword evidence="8" id="KW-1185">Reference proteome</keyword>
<dbReference type="InterPro" id="IPR018062">
    <property type="entry name" value="HTH_AraC-typ_CS"/>
</dbReference>
<evidence type="ECO:0000313" key="7">
    <source>
        <dbReference type="EMBL" id="AQS71583.1"/>
    </source>
</evidence>
<protein>
    <submittedName>
        <fullName evidence="7">AraC family transcriptional regulator</fullName>
    </submittedName>
</protein>
<dbReference type="Pfam" id="PF12833">
    <property type="entry name" value="HTH_18"/>
    <property type="match status" value="1"/>
</dbReference>
<feature type="region of interest" description="Disordered" evidence="4">
    <location>
        <begin position="253"/>
        <end position="279"/>
    </location>
</feature>
<dbReference type="KEGG" id="spac:B1H29_00745"/>
<dbReference type="SUPFAM" id="SSF46689">
    <property type="entry name" value="Homeodomain-like"/>
    <property type="match status" value="2"/>
</dbReference>
<keyword evidence="3" id="KW-0804">Transcription</keyword>
<evidence type="ECO:0000256" key="1">
    <source>
        <dbReference type="ARBA" id="ARBA00023015"/>
    </source>
</evidence>
<dbReference type="PROSITE" id="PS01124">
    <property type="entry name" value="HTH_ARAC_FAMILY_2"/>
    <property type="match status" value="1"/>
</dbReference>
<evidence type="ECO:0000313" key="8">
    <source>
        <dbReference type="Proteomes" id="UP000189443"/>
    </source>
</evidence>
<dbReference type="AlphaFoldDB" id="A0A1S6JIJ4"/>
<dbReference type="Gene3D" id="1.10.10.60">
    <property type="entry name" value="Homeodomain-like"/>
    <property type="match status" value="2"/>
</dbReference>
<dbReference type="KEGG" id="spac:B1H29_36315"/>
<dbReference type="OrthoDB" id="9816011at2"/>
<evidence type="ECO:0000259" key="5">
    <source>
        <dbReference type="PROSITE" id="PS01124"/>
    </source>
</evidence>
<dbReference type="InterPro" id="IPR018060">
    <property type="entry name" value="HTH_AraC"/>
</dbReference>
<name>A0A1S6JIJ4_9ACTN</name>
<dbReference type="GO" id="GO:0003700">
    <property type="term" value="F:DNA-binding transcription factor activity"/>
    <property type="evidence" value="ECO:0007669"/>
    <property type="project" value="InterPro"/>
</dbReference>
<keyword evidence="1" id="KW-0805">Transcription regulation</keyword>
<evidence type="ECO:0000256" key="2">
    <source>
        <dbReference type="ARBA" id="ARBA00023125"/>
    </source>
</evidence>
<dbReference type="Proteomes" id="UP000189443">
    <property type="component" value="Chromosome"/>
</dbReference>
<evidence type="ECO:0000256" key="3">
    <source>
        <dbReference type="ARBA" id="ARBA00023163"/>
    </source>
</evidence>
<proteinExistence type="predicted"/>
<dbReference type="RefSeq" id="WP_055422214.1">
    <property type="nucleotide sequence ID" value="NZ_CP019724.1"/>
</dbReference>
<dbReference type="PANTHER" id="PTHR46796:SF6">
    <property type="entry name" value="ARAC SUBFAMILY"/>
    <property type="match status" value="1"/>
</dbReference>
<dbReference type="GO" id="GO:0043565">
    <property type="term" value="F:sequence-specific DNA binding"/>
    <property type="evidence" value="ECO:0007669"/>
    <property type="project" value="InterPro"/>
</dbReference>
<dbReference type="InterPro" id="IPR009057">
    <property type="entry name" value="Homeodomain-like_sf"/>
</dbReference>
<dbReference type="PANTHER" id="PTHR46796">
    <property type="entry name" value="HTH-TYPE TRANSCRIPTIONAL ACTIVATOR RHAS-RELATED"/>
    <property type="match status" value="1"/>
</dbReference>
<dbReference type="InterPro" id="IPR050204">
    <property type="entry name" value="AraC_XylS_family_regulators"/>
</dbReference>
<dbReference type="EMBL" id="CP019724">
    <property type="protein sequence ID" value="AQS71583.1"/>
    <property type="molecule type" value="Genomic_DNA"/>
</dbReference>
<evidence type="ECO:0000313" key="6">
    <source>
        <dbReference type="EMBL" id="AQS65673.1"/>
    </source>
</evidence>
<organism evidence="7 8">
    <name type="scientific">Streptomyces pactum</name>
    <dbReference type="NCBI Taxonomy" id="68249"/>
    <lineage>
        <taxon>Bacteria</taxon>
        <taxon>Bacillati</taxon>
        <taxon>Actinomycetota</taxon>
        <taxon>Actinomycetes</taxon>
        <taxon>Kitasatosporales</taxon>
        <taxon>Streptomycetaceae</taxon>
        <taxon>Streptomyces</taxon>
    </lineage>
</organism>
<dbReference type="EMBL" id="CP019724">
    <property type="protein sequence ID" value="AQS65673.1"/>
    <property type="molecule type" value="Genomic_DNA"/>
</dbReference>
<reference evidence="7 8" key="1">
    <citation type="submission" date="2017-02" db="EMBL/GenBank/DDBJ databases">
        <title>Streptomyces pactum ACT12 Genome sequencing and assembly.</title>
        <authorList>
            <person name="Xue Q."/>
            <person name="Yan X."/>
            <person name="Jia L."/>
            <person name="Yan H."/>
        </authorList>
    </citation>
    <scope>NUCLEOTIDE SEQUENCE [LARGE SCALE GENOMIC DNA]</scope>
    <source>
        <strain evidence="7 8">ACT12</strain>
    </source>
</reference>